<protein>
    <recommendedName>
        <fullName evidence="5">hydroxymethylbilane synthase</fullName>
        <ecNumber evidence="5">2.5.1.61</ecNumber>
    </recommendedName>
    <alternativeName>
        <fullName evidence="8">Hydroxymethylbilane synthase</fullName>
    </alternativeName>
</protein>
<dbReference type="AlphaFoldDB" id="A0A3B0VFJ9"/>
<dbReference type="PIRSF" id="PIRSF001438">
    <property type="entry name" value="4pyrrol_synth_OHMeBilane_synth"/>
    <property type="match status" value="1"/>
</dbReference>
<dbReference type="PANTHER" id="PTHR11557:SF0">
    <property type="entry name" value="PORPHOBILINOGEN DEAMINASE"/>
    <property type="match status" value="1"/>
</dbReference>
<comment type="function">
    <text evidence="2">Tetrapolymerization of the monopyrrole PBG into the hydroxymethylbilane pre-uroporphyrinogen in several discrete steps.</text>
</comment>
<dbReference type="GO" id="GO:0006783">
    <property type="term" value="P:heme biosynthetic process"/>
    <property type="evidence" value="ECO:0007669"/>
    <property type="project" value="TreeGrafter"/>
</dbReference>
<dbReference type="Pfam" id="PF03900">
    <property type="entry name" value="Porphobil_deamC"/>
    <property type="match status" value="1"/>
</dbReference>
<dbReference type="InterPro" id="IPR022418">
    <property type="entry name" value="Porphobilinogen_deaminase_C"/>
</dbReference>
<evidence type="ECO:0000256" key="6">
    <source>
        <dbReference type="ARBA" id="ARBA00022679"/>
    </source>
</evidence>
<evidence type="ECO:0000313" key="11">
    <source>
        <dbReference type="EMBL" id="VAW42315.1"/>
    </source>
</evidence>
<evidence type="ECO:0000256" key="4">
    <source>
        <dbReference type="ARBA" id="ARBA00005638"/>
    </source>
</evidence>
<dbReference type="HAMAP" id="MF_00260">
    <property type="entry name" value="Porphobil_deam"/>
    <property type="match status" value="1"/>
</dbReference>
<evidence type="ECO:0000256" key="7">
    <source>
        <dbReference type="ARBA" id="ARBA00023244"/>
    </source>
</evidence>
<dbReference type="EMBL" id="UOEW01000358">
    <property type="protein sequence ID" value="VAW42315.1"/>
    <property type="molecule type" value="Genomic_DNA"/>
</dbReference>
<dbReference type="InterPro" id="IPR022419">
    <property type="entry name" value="Porphobilin_deaminase_cofac_BS"/>
</dbReference>
<sequence>MTTIKTITIATRNSPLAMWQAKFTASLIEKTFTHITVKLLPMTTKGDQILDVSLNKIGGKGLFLKELEHAMLTGEADIAVHSMKDVPADLPEGFSICSIFKRHDASDAFVSNKYTDVMQLPNNAVVGTSSLRRQSQLLATRPTLQVKPLRGNVQTRLQKLDNGEYDAIILATAGLERLQLHDRIKSKLTPSAWLPAVGQGAVGVECLTNRADLIDLFAQLNDEASAKCVNAERSMNKVLNGSCSAAIGAYAELAGNEISIQAIVSVPDGSRCIRQHARDANPHKLGMTVANLLLANGAREILDMANV</sequence>
<dbReference type="GO" id="GO:0005737">
    <property type="term" value="C:cytoplasm"/>
    <property type="evidence" value="ECO:0007669"/>
    <property type="project" value="TreeGrafter"/>
</dbReference>
<keyword evidence="6 11" id="KW-0808">Transferase</keyword>
<dbReference type="InterPro" id="IPR022417">
    <property type="entry name" value="Porphobilin_deaminase_N"/>
</dbReference>
<dbReference type="FunFam" id="3.40.190.10:FF:000005">
    <property type="entry name" value="Porphobilinogen deaminase"/>
    <property type="match status" value="1"/>
</dbReference>
<dbReference type="CDD" id="cd13646">
    <property type="entry name" value="PBP2_EcHMBS_like"/>
    <property type="match status" value="1"/>
</dbReference>
<dbReference type="PANTHER" id="PTHR11557">
    <property type="entry name" value="PORPHOBILINOGEN DEAMINASE"/>
    <property type="match status" value="1"/>
</dbReference>
<dbReference type="PRINTS" id="PR00151">
    <property type="entry name" value="PORPHBDMNASE"/>
</dbReference>
<evidence type="ECO:0000256" key="2">
    <source>
        <dbReference type="ARBA" id="ARBA00002869"/>
    </source>
</evidence>
<comment type="cofactor">
    <cofactor evidence="1">
        <name>dipyrromethane</name>
        <dbReference type="ChEBI" id="CHEBI:60342"/>
    </cofactor>
</comment>
<keyword evidence="7" id="KW-0627">Porphyrin biosynthesis</keyword>
<dbReference type="SUPFAM" id="SSF53850">
    <property type="entry name" value="Periplasmic binding protein-like II"/>
    <property type="match status" value="1"/>
</dbReference>
<dbReference type="Pfam" id="PF01379">
    <property type="entry name" value="Porphobil_deam"/>
    <property type="match status" value="1"/>
</dbReference>
<dbReference type="GO" id="GO:0004418">
    <property type="term" value="F:hydroxymethylbilane synthase activity"/>
    <property type="evidence" value="ECO:0007669"/>
    <property type="project" value="UniProtKB-EC"/>
</dbReference>
<dbReference type="EC" id="2.5.1.61" evidence="5"/>
<dbReference type="InterPro" id="IPR000860">
    <property type="entry name" value="HemC"/>
</dbReference>
<dbReference type="Gene3D" id="3.30.160.40">
    <property type="entry name" value="Porphobilinogen deaminase, C-terminal domain"/>
    <property type="match status" value="1"/>
</dbReference>
<feature type="domain" description="Porphobilinogen deaminase C-terminal" evidence="10">
    <location>
        <begin position="227"/>
        <end position="294"/>
    </location>
</feature>
<dbReference type="FunFam" id="3.40.190.10:FF:000004">
    <property type="entry name" value="Porphobilinogen deaminase"/>
    <property type="match status" value="1"/>
</dbReference>
<reference evidence="11" key="1">
    <citation type="submission" date="2018-06" db="EMBL/GenBank/DDBJ databases">
        <authorList>
            <person name="Zhirakovskaya E."/>
        </authorList>
    </citation>
    <scope>NUCLEOTIDE SEQUENCE</scope>
</reference>
<evidence type="ECO:0000256" key="3">
    <source>
        <dbReference type="ARBA" id="ARBA00004735"/>
    </source>
</evidence>
<name>A0A3B0VFJ9_9ZZZZ</name>
<evidence type="ECO:0000259" key="10">
    <source>
        <dbReference type="Pfam" id="PF03900"/>
    </source>
</evidence>
<dbReference type="NCBIfam" id="TIGR00212">
    <property type="entry name" value="hemC"/>
    <property type="match status" value="1"/>
</dbReference>
<dbReference type="PROSITE" id="PS00533">
    <property type="entry name" value="PORPHOBILINOGEN_DEAM"/>
    <property type="match status" value="1"/>
</dbReference>
<dbReference type="Gene3D" id="3.40.190.10">
    <property type="entry name" value="Periplasmic binding protein-like II"/>
    <property type="match status" value="2"/>
</dbReference>
<dbReference type="InterPro" id="IPR036803">
    <property type="entry name" value="Porphobilinogen_deaminase_C_sf"/>
</dbReference>
<gene>
    <name evidence="11" type="ORF">MNBD_GAMMA01-1096</name>
</gene>
<accession>A0A3B0VFJ9</accession>
<evidence type="ECO:0000256" key="8">
    <source>
        <dbReference type="ARBA" id="ARBA00033064"/>
    </source>
</evidence>
<dbReference type="SUPFAM" id="SSF54782">
    <property type="entry name" value="Porphobilinogen deaminase (hydroxymethylbilane synthase), C-terminal domain"/>
    <property type="match status" value="1"/>
</dbReference>
<evidence type="ECO:0000256" key="1">
    <source>
        <dbReference type="ARBA" id="ARBA00001916"/>
    </source>
</evidence>
<proteinExistence type="inferred from homology"/>
<comment type="similarity">
    <text evidence="4">Belongs to the HMBS family.</text>
</comment>
<evidence type="ECO:0000256" key="5">
    <source>
        <dbReference type="ARBA" id="ARBA00012655"/>
    </source>
</evidence>
<evidence type="ECO:0000259" key="9">
    <source>
        <dbReference type="Pfam" id="PF01379"/>
    </source>
</evidence>
<feature type="domain" description="Porphobilinogen deaminase N-terminal" evidence="9">
    <location>
        <begin position="7"/>
        <end position="213"/>
    </location>
</feature>
<comment type="pathway">
    <text evidence="3">Porphyrin-containing compound metabolism; protoporphyrin-IX biosynthesis; coproporphyrinogen-III from 5-aminolevulinate: step 2/4.</text>
</comment>
<organism evidence="11">
    <name type="scientific">hydrothermal vent metagenome</name>
    <dbReference type="NCBI Taxonomy" id="652676"/>
    <lineage>
        <taxon>unclassified sequences</taxon>
        <taxon>metagenomes</taxon>
        <taxon>ecological metagenomes</taxon>
    </lineage>
</organism>